<comment type="caution">
    <text evidence="2">The sequence shown here is derived from an EMBL/GenBank/DDBJ whole genome shotgun (WGS) entry which is preliminary data.</text>
</comment>
<organism evidence="2 3">
    <name type="scientific">Pannus brasiliensis CCIBt3594</name>
    <dbReference type="NCBI Taxonomy" id="1427578"/>
    <lineage>
        <taxon>Bacteria</taxon>
        <taxon>Bacillati</taxon>
        <taxon>Cyanobacteriota</taxon>
        <taxon>Cyanophyceae</taxon>
        <taxon>Oscillatoriophycideae</taxon>
        <taxon>Chroococcales</taxon>
        <taxon>Microcystaceae</taxon>
        <taxon>Pannus</taxon>
    </lineage>
</organism>
<feature type="region of interest" description="Disordered" evidence="1">
    <location>
        <begin position="1"/>
        <end position="56"/>
    </location>
</feature>
<name>A0AAW9QV25_9CHRO</name>
<feature type="compositionally biased region" description="Basic and acidic residues" evidence="1">
    <location>
        <begin position="46"/>
        <end position="56"/>
    </location>
</feature>
<gene>
    <name evidence="2" type="ORF">V0288_17850</name>
</gene>
<dbReference type="RefSeq" id="WP_332866478.1">
    <property type="nucleotide sequence ID" value="NZ_JBAFSM010000038.1"/>
</dbReference>
<evidence type="ECO:0000313" key="3">
    <source>
        <dbReference type="Proteomes" id="UP001328733"/>
    </source>
</evidence>
<evidence type="ECO:0000313" key="2">
    <source>
        <dbReference type="EMBL" id="MEG3438994.1"/>
    </source>
</evidence>
<protein>
    <submittedName>
        <fullName evidence="2">Uncharacterized protein</fullName>
    </submittedName>
</protein>
<dbReference type="EMBL" id="JBAFSM010000038">
    <property type="protein sequence ID" value="MEG3438994.1"/>
    <property type="molecule type" value="Genomic_DNA"/>
</dbReference>
<dbReference type="Proteomes" id="UP001328733">
    <property type="component" value="Unassembled WGS sequence"/>
</dbReference>
<reference evidence="2 3" key="1">
    <citation type="submission" date="2024-01" db="EMBL/GenBank/DDBJ databases">
        <title>Genomic insights into the taxonomy and metabolism of the cyanobacterium Pannus brasiliensis CCIBt3594.</title>
        <authorList>
            <person name="Machado M."/>
            <person name="Botero N.B."/>
            <person name="Andreote A.P.D."/>
            <person name="Feitosa A.M.T."/>
            <person name="Popin R."/>
            <person name="Sivonen K."/>
            <person name="Fiore M.F."/>
        </authorList>
    </citation>
    <scope>NUCLEOTIDE SEQUENCE [LARGE SCALE GENOMIC DNA]</scope>
    <source>
        <strain evidence="2 3">CCIBt3594</strain>
    </source>
</reference>
<sequence>MKTFRISGRQESGVRRQESGVRSQEAGVRSQEETISLSPPPPPPPDGDRTGENGYY</sequence>
<keyword evidence="3" id="KW-1185">Reference proteome</keyword>
<accession>A0AAW9QV25</accession>
<proteinExistence type="predicted"/>
<dbReference type="AlphaFoldDB" id="A0AAW9QV25"/>
<evidence type="ECO:0000256" key="1">
    <source>
        <dbReference type="SAM" id="MobiDB-lite"/>
    </source>
</evidence>